<dbReference type="AlphaFoldDB" id="A0A835FS16"/>
<dbReference type="GO" id="GO:0045454">
    <property type="term" value="P:cell redox homeostasis"/>
    <property type="evidence" value="ECO:0007669"/>
    <property type="project" value="TreeGrafter"/>
</dbReference>
<evidence type="ECO:0000256" key="1">
    <source>
        <dbReference type="ARBA" id="ARBA00022729"/>
    </source>
</evidence>
<feature type="compositionally biased region" description="Acidic residues" evidence="3">
    <location>
        <begin position="242"/>
        <end position="267"/>
    </location>
</feature>
<keyword evidence="1 4" id="KW-0732">Signal</keyword>
<dbReference type="GO" id="GO:0005789">
    <property type="term" value="C:endoplasmic reticulum membrane"/>
    <property type="evidence" value="ECO:0007669"/>
    <property type="project" value="TreeGrafter"/>
</dbReference>
<evidence type="ECO:0000256" key="3">
    <source>
        <dbReference type="SAM" id="MobiDB-lite"/>
    </source>
</evidence>
<keyword evidence="6" id="KW-1185">Reference proteome</keyword>
<evidence type="ECO:0000313" key="6">
    <source>
        <dbReference type="Proteomes" id="UP000636709"/>
    </source>
</evidence>
<feature type="region of interest" description="Disordered" evidence="3">
    <location>
        <begin position="236"/>
        <end position="267"/>
    </location>
</feature>
<evidence type="ECO:0008006" key="7">
    <source>
        <dbReference type="Google" id="ProtNLM"/>
    </source>
</evidence>
<protein>
    <recommendedName>
        <fullName evidence="7">SelT-like protein</fullName>
    </recommendedName>
</protein>
<accession>A0A835FS16</accession>
<name>A0A835FS16_9POAL</name>
<dbReference type="PANTHER" id="PTHR13544">
    <property type="entry name" value="SELENOPROTEIN T"/>
    <property type="match status" value="1"/>
</dbReference>
<dbReference type="Gene3D" id="3.40.30.10">
    <property type="entry name" value="Glutaredoxin"/>
    <property type="match status" value="1"/>
</dbReference>
<feature type="chain" id="PRO_5033046743" description="SelT-like protein" evidence="4">
    <location>
        <begin position="23"/>
        <end position="267"/>
    </location>
</feature>
<keyword evidence="2" id="KW-0676">Redox-active center</keyword>
<evidence type="ECO:0000313" key="5">
    <source>
        <dbReference type="EMBL" id="KAF8775419.1"/>
    </source>
</evidence>
<evidence type="ECO:0000256" key="2">
    <source>
        <dbReference type="ARBA" id="ARBA00023284"/>
    </source>
</evidence>
<dbReference type="OrthoDB" id="60822at2759"/>
<dbReference type="InterPro" id="IPR036249">
    <property type="entry name" value="Thioredoxin-like_sf"/>
</dbReference>
<dbReference type="Pfam" id="PF10262">
    <property type="entry name" value="Rdx"/>
    <property type="match status" value="1"/>
</dbReference>
<organism evidence="5 6">
    <name type="scientific">Digitaria exilis</name>
    <dbReference type="NCBI Taxonomy" id="1010633"/>
    <lineage>
        <taxon>Eukaryota</taxon>
        <taxon>Viridiplantae</taxon>
        <taxon>Streptophyta</taxon>
        <taxon>Embryophyta</taxon>
        <taxon>Tracheophyta</taxon>
        <taxon>Spermatophyta</taxon>
        <taxon>Magnoliopsida</taxon>
        <taxon>Liliopsida</taxon>
        <taxon>Poales</taxon>
        <taxon>Poaceae</taxon>
        <taxon>PACMAD clade</taxon>
        <taxon>Panicoideae</taxon>
        <taxon>Panicodae</taxon>
        <taxon>Paniceae</taxon>
        <taxon>Anthephorinae</taxon>
        <taxon>Digitaria</taxon>
    </lineage>
</organism>
<gene>
    <name evidence="5" type="ORF">HU200_004841</name>
</gene>
<evidence type="ECO:0000256" key="4">
    <source>
        <dbReference type="SAM" id="SignalP"/>
    </source>
</evidence>
<dbReference type="SUPFAM" id="SSF52833">
    <property type="entry name" value="Thioredoxin-like"/>
    <property type="match status" value="1"/>
</dbReference>
<sequence>MDRVQLVLLGLPILLFCSDVVTLFAPLPPAAPKPGHQSRPATDAFQPGDPSAADASAQAEPQVDGSGSGTTVDLKFCASCSYRGNAMTMKRMLETSFPGIHVILENYPPPFPKRALSKAVPLLQFGAMATLMTGDQIFPRFGMVPPPWYYSLRANRFGTMASIWLFGNFAQSFLQSSGAFEVYCNGQLVFSKLSEQRFPSELELKELIGSRIPDPQVEELIVSRIPDPPVEELIVSTIPDPQVEENPEEDLVVDDDGNDDNEDDTEL</sequence>
<feature type="signal peptide" evidence="4">
    <location>
        <begin position="1"/>
        <end position="22"/>
    </location>
</feature>
<feature type="region of interest" description="Disordered" evidence="3">
    <location>
        <begin position="31"/>
        <end position="69"/>
    </location>
</feature>
<dbReference type="Gramene" id="Dexi5A01G0031520.1">
    <property type="protein sequence ID" value="Dexi5A01G0031520.1:cds"/>
    <property type="gene ID" value="Dexi5A01G0031520"/>
</dbReference>
<proteinExistence type="predicted"/>
<dbReference type="InterPro" id="IPR019389">
    <property type="entry name" value="Selenoprotein_T"/>
</dbReference>
<dbReference type="Proteomes" id="UP000636709">
    <property type="component" value="Unassembled WGS sequence"/>
</dbReference>
<dbReference type="InterPro" id="IPR011893">
    <property type="entry name" value="Selenoprotein_Rdx-typ"/>
</dbReference>
<dbReference type="EMBL" id="JACEFO010000325">
    <property type="protein sequence ID" value="KAF8775419.1"/>
    <property type="molecule type" value="Genomic_DNA"/>
</dbReference>
<dbReference type="NCBIfam" id="TIGR02174">
    <property type="entry name" value="CXXU_selWTH"/>
    <property type="match status" value="1"/>
</dbReference>
<dbReference type="GO" id="GO:0004791">
    <property type="term" value="F:thioredoxin-disulfide reductase (NADPH) activity"/>
    <property type="evidence" value="ECO:0007669"/>
    <property type="project" value="TreeGrafter"/>
</dbReference>
<comment type="caution">
    <text evidence="5">The sequence shown here is derived from an EMBL/GenBank/DDBJ whole genome shotgun (WGS) entry which is preliminary data.</text>
</comment>
<reference evidence="5" key="1">
    <citation type="submission" date="2020-07" db="EMBL/GenBank/DDBJ databases">
        <title>Genome sequence and genetic diversity analysis of an under-domesticated orphan crop, white fonio (Digitaria exilis).</title>
        <authorList>
            <person name="Bennetzen J.L."/>
            <person name="Chen S."/>
            <person name="Ma X."/>
            <person name="Wang X."/>
            <person name="Yssel A.E.J."/>
            <person name="Chaluvadi S.R."/>
            <person name="Johnson M."/>
            <person name="Gangashetty P."/>
            <person name="Hamidou F."/>
            <person name="Sanogo M.D."/>
            <person name="Zwaenepoel A."/>
            <person name="Wallace J."/>
            <person name="Van De Peer Y."/>
            <person name="Van Deynze A."/>
        </authorList>
    </citation>
    <scope>NUCLEOTIDE SEQUENCE</scope>
    <source>
        <tissue evidence="5">Leaves</tissue>
    </source>
</reference>
<dbReference type="PANTHER" id="PTHR13544:SF0">
    <property type="entry name" value="THIOREDOXIN REDUCTASE-LIKE SELENOPROTEIN T"/>
    <property type="match status" value="1"/>
</dbReference>